<comment type="caution">
    <text evidence="4">The sequence shown here is derived from an EMBL/GenBank/DDBJ whole genome shotgun (WGS) entry which is preliminary data.</text>
</comment>
<sequence>MPALILGAGIFLAPAASAEAITLALPIDCTLGKDCYIQQYVDRDPGPGIRDYGCGTVTYQGHDGTDFALPTRAAMEAGVAVLAAAPGRVRAVRDGEADGAFLAGESVAGKECGNGVVIEHGAGWQTQYCHLKRGSIRVKPGETVATGTPLGLVGLSGLAEFPHLHLTLRENGAPVDPFLPAAAQSCTTAAQAGLWQSPLPYTPGGLLEAGFSAAPPEYAAIRNGAPAETHLPADAGALILWAYGWDSVTGDVLRVVIEGPAGFRFAQEMPVAKGQALFFRYAGKKAPPGGFARGPYRATAELVRAGKVIGTRHATVELGG</sequence>
<keyword evidence="1 2" id="KW-0732">Signal</keyword>
<dbReference type="InterPro" id="IPR011055">
    <property type="entry name" value="Dup_hybrid_motif"/>
</dbReference>
<dbReference type="EMBL" id="RCHI01000001">
    <property type="protein sequence ID" value="RLL73108.1"/>
    <property type="molecule type" value="Genomic_DNA"/>
</dbReference>
<dbReference type="GO" id="GO:0004222">
    <property type="term" value="F:metalloendopeptidase activity"/>
    <property type="evidence" value="ECO:0007669"/>
    <property type="project" value="TreeGrafter"/>
</dbReference>
<dbReference type="InterPro" id="IPR016047">
    <property type="entry name" value="M23ase_b-sheet_dom"/>
</dbReference>
<organism evidence="4 5">
    <name type="scientific">Paenirhodobacter hankyongi</name>
    <dbReference type="NCBI Taxonomy" id="2294033"/>
    <lineage>
        <taxon>Bacteria</taxon>
        <taxon>Pseudomonadati</taxon>
        <taxon>Pseudomonadota</taxon>
        <taxon>Alphaproteobacteria</taxon>
        <taxon>Rhodobacterales</taxon>
        <taxon>Rhodobacter group</taxon>
        <taxon>Paenirhodobacter</taxon>
    </lineage>
</organism>
<name>A0A421BY80_9RHOB</name>
<dbReference type="Gene3D" id="2.70.70.10">
    <property type="entry name" value="Glucose Permease (Domain IIA)"/>
    <property type="match status" value="1"/>
</dbReference>
<evidence type="ECO:0000256" key="2">
    <source>
        <dbReference type="SAM" id="SignalP"/>
    </source>
</evidence>
<gene>
    <name evidence="4" type="ORF">DYS74_00830</name>
</gene>
<evidence type="ECO:0000313" key="4">
    <source>
        <dbReference type="EMBL" id="RLL73108.1"/>
    </source>
</evidence>
<dbReference type="Proteomes" id="UP000279673">
    <property type="component" value="Unassembled WGS sequence"/>
</dbReference>
<proteinExistence type="predicted"/>
<feature type="chain" id="PRO_5019277187" evidence="2">
    <location>
        <begin position="19"/>
        <end position="320"/>
    </location>
</feature>
<dbReference type="CDD" id="cd12797">
    <property type="entry name" value="M23_peptidase"/>
    <property type="match status" value="1"/>
</dbReference>
<dbReference type="PANTHER" id="PTHR21666">
    <property type="entry name" value="PEPTIDASE-RELATED"/>
    <property type="match status" value="1"/>
</dbReference>
<dbReference type="PANTHER" id="PTHR21666:SF289">
    <property type="entry name" value="L-ALA--D-GLU ENDOPEPTIDASE"/>
    <property type="match status" value="1"/>
</dbReference>
<accession>A0A421BY80</accession>
<feature type="signal peptide" evidence="2">
    <location>
        <begin position="1"/>
        <end position="18"/>
    </location>
</feature>
<feature type="domain" description="M23ase beta-sheet core" evidence="3">
    <location>
        <begin position="61"/>
        <end position="177"/>
    </location>
</feature>
<reference evidence="4 5" key="1">
    <citation type="submission" date="2018-10" db="EMBL/GenBank/DDBJ databases">
        <title>Rhodobacter sp . BO-81.</title>
        <authorList>
            <person name="Im W.T."/>
        </authorList>
    </citation>
    <scope>NUCLEOTIDE SEQUENCE [LARGE SCALE GENOMIC DNA]</scope>
    <source>
        <strain evidence="4 5">BO-81</strain>
    </source>
</reference>
<evidence type="ECO:0000256" key="1">
    <source>
        <dbReference type="ARBA" id="ARBA00022729"/>
    </source>
</evidence>
<evidence type="ECO:0000259" key="3">
    <source>
        <dbReference type="Pfam" id="PF01551"/>
    </source>
</evidence>
<protein>
    <submittedName>
        <fullName evidence="4">M23 family metallopeptidase</fullName>
    </submittedName>
</protein>
<dbReference type="InterPro" id="IPR050570">
    <property type="entry name" value="Cell_wall_metabolism_enzyme"/>
</dbReference>
<dbReference type="Pfam" id="PF01551">
    <property type="entry name" value="Peptidase_M23"/>
    <property type="match status" value="1"/>
</dbReference>
<dbReference type="SUPFAM" id="SSF51261">
    <property type="entry name" value="Duplicated hybrid motif"/>
    <property type="match status" value="1"/>
</dbReference>
<keyword evidence="5" id="KW-1185">Reference proteome</keyword>
<evidence type="ECO:0000313" key="5">
    <source>
        <dbReference type="Proteomes" id="UP000279673"/>
    </source>
</evidence>
<dbReference type="AlphaFoldDB" id="A0A421BY80"/>